<dbReference type="PATRIC" id="fig|1280514.3.peg.24"/>
<feature type="domain" description="Ribosome maturation factor RimP N-terminal" evidence="4">
    <location>
        <begin position="19"/>
        <end position="91"/>
    </location>
</feature>
<dbReference type="OrthoDB" id="9805006at2"/>
<dbReference type="PANTHER" id="PTHR33867">
    <property type="entry name" value="RIBOSOME MATURATION FACTOR RIMP"/>
    <property type="match status" value="1"/>
</dbReference>
<keyword evidence="7" id="KW-1185">Reference proteome</keyword>
<comment type="similarity">
    <text evidence="3">Belongs to the RimP family.</text>
</comment>
<reference evidence="6 7" key="1">
    <citation type="submission" date="2015-01" db="EMBL/GenBank/DDBJ databases">
        <title>Draft genome of the acidophilic iron oxidizer Acidithrix ferrooxidans strain Py-F3.</title>
        <authorList>
            <person name="Poehlein A."/>
            <person name="Eisen S."/>
            <person name="Schloemann M."/>
            <person name="Johnson B.D."/>
            <person name="Daniel R."/>
            <person name="Muehling M."/>
        </authorList>
    </citation>
    <scope>NUCLEOTIDE SEQUENCE [LARGE SCALE GENOMIC DNA]</scope>
    <source>
        <strain evidence="6 7">Py-F3</strain>
    </source>
</reference>
<name>A0A0D8HM34_9ACTN</name>
<protein>
    <recommendedName>
        <fullName evidence="3">Ribosome maturation factor RimP</fullName>
    </recommendedName>
</protein>
<dbReference type="GO" id="GO:0000028">
    <property type="term" value="P:ribosomal small subunit assembly"/>
    <property type="evidence" value="ECO:0007669"/>
    <property type="project" value="TreeGrafter"/>
</dbReference>
<dbReference type="Proteomes" id="UP000032360">
    <property type="component" value="Unassembled WGS sequence"/>
</dbReference>
<dbReference type="InterPro" id="IPR028989">
    <property type="entry name" value="RimP_N"/>
</dbReference>
<dbReference type="Gene3D" id="3.30.300.70">
    <property type="entry name" value="RimP-like superfamily, N-terminal"/>
    <property type="match status" value="1"/>
</dbReference>
<dbReference type="SUPFAM" id="SSF75420">
    <property type="entry name" value="YhbC-like, N-terminal domain"/>
    <property type="match status" value="1"/>
</dbReference>
<comment type="caution">
    <text evidence="6">The sequence shown here is derived from an EMBL/GenBank/DDBJ whole genome shotgun (WGS) entry which is preliminary data.</text>
</comment>
<dbReference type="AlphaFoldDB" id="A0A0D8HM34"/>
<dbReference type="Pfam" id="PF02576">
    <property type="entry name" value="RimP_N"/>
    <property type="match status" value="1"/>
</dbReference>
<dbReference type="PANTHER" id="PTHR33867:SF1">
    <property type="entry name" value="RIBOSOME MATURATION FACTOR RIMP"/>
    <property type="match status" value="1"/>
</dbReference>
<dbReference type="Pfam" id="PF17384">
    <property type="entry name" value="DUF150_C"/>
    <property type="match status" value="1"/>
</dbReference>
<keyword evidence="1 3" id="KW-0963">Cytoplasm</keyword>
<evidence type="ECO:0000259" key="4">
    <source>
        <dbReference type="Pfam" id="PF02576"/>
    </source>
</evidence>
<keyword evidence="2 3" id="KW-0690">Ribosome biogenesis</keyword>
<evidence type="ECO:0000256" key="3">
    <source>
        <dbReference type="HAMAP-Rule" id="MF_01077"/>
    </source>
</evidence>
<dbReference type="CDD" id="cd01734">
    <property type="entry name" value="YlxS_C"/>
    <property type="match status" value="1"/>
</dbReference>
<organism evidence="6 7">
    <name type="scientific">Acidithrix ferrooxidans</name>
    <dbReference type="NCBI Taxonomy" id="1280514"/>
    <lineage>
        <taxon>Bacteria</taxon>
        <taxon>Bacillati</taxon>
        <taxon>Actinomycetota</taxon>
        <taxon>Acidimicrobiia</taxon>
        <taxon>Acidimicrobiales</taxon>
        <taxon>Acidimicrobiaceae</taxon>
        <taxon>Acidithrix</taxon>
    </lineage>
</organism>
<dbReference type="STRING" id="1280514.AXFE_00150"/>
<accession>A0A0D8HM34</accession>
<dbReference type="Gene3D" id="2.30.30.180">
    <property type="entry name" value="Ribosome maturation factor RimP, C-terminal domain"/>
    <property type="match status" value="1"/>
</dbReference>
<sequence>MAKGSAFNEELVEMLYVQLEPLSKANGLEVLEIEATKDTLRVTFDDPKGNVDASKLELLTPLVSELLDSIEAVDKAYSGQYMLEVSSPGLERTLRTPGHFARFIGSKVNIKLKSGVSSDRRVLGWIQGVQDSTVIIGFDSPVGSANVQVIELIDIERAKTVFEWQIGEKRTMAPKSGSKDKK</sequence>
<comment type="function">
    <text evidence="3">Required for maturation of 30S ribosomal subunits.</text>
</comment>
<dbReference type="HAMAP" id="MF_01077">
    <property type="entry name" value="RimP"/>
    <property type="match status" value="1"/>
</dbReference>
<evidence type="ECO:0000259" key="5">
    <source>
        <dbReference type="Pfam" id="PF17384"/>
    </source>
</evidence>
<dbReference type="InterPro" id="IPR028998">
    <property type="entry name" value="RimP_C"/>
</dbReference>
<evidence type="ECO:0000313" key="6">
    <source>
        <dbReference type="EMBL" id="KJF18978.1"/>
    </source>
</evidence>
<evidence type="ECO:0000313" key="7">
    <source>
        <dbReference type="Proteomes" id="UP000032360"/>
    </source>
</evidence>
<dbReference type="InterPro" id="IPR036847">
    <property type="entry name" value="RimP_C_sf"/>
</dbReference>
<dbReference type="SUPFAM" id="SSF74942">
    <property type="entry name" value="YhbC-like, C-terminal domain"/>
    <property type="match status" value="1"/>
</dbReference>
<evidence type="ECO:0000256" key="2">
    <source>
        <dbReference type="ARBA" id="ARBA00022517"/>
    </source>
</evidence>
<dbReference type="EMBL" id="JXYS01000001">
    <property type="protein sequence ID" value="KJF18978.1"/>
    <property type="molecule type" value="Genomic_DNA"/>
</dbReference>
<dbReference type="GO" id="GO:0006412">
    <property type="term" value="P:translation"/>
    <property type="evidence" value="ECO:0007669"/>
    <property type="project" value="TreeGrafter"/>
</dbReference>
<feature type="domain" description="Ribosome maturation factor RimP C-terminal" evidence="5">
    <location>
        <begin position="94"/>
        <end position="164"/>
    </location>
</feature>
<dbReference type="InterPro" id="IPR035956">
    <property type="entry name" value="RimP_N_sf"/>
</dbReference>
<evidence type="ECO:0000256" key="1">
    <source>
        <dbReference type="ARBA" id="ARBA00022490"/>
    </source>
</evidence>
<comment type="subcellular location">
    <subcellularLocation>
        <location evidence="3">Cytoplasm</location>
    </subcellularLocation>
</comment>
<gene>
    <name evidence="3 6" type="primary">rimP</name>
    <name evidence="6" type="ORF">AXFE_00150</name>
</gene>
<dbReference type="InterPro" id="IPR003728">
    <property type="entry name" value="Ribosome_maturation_RimP"/>
</dbReference>
<dbReference type="RefSeq" id="WP_052603862.1">
    <property type="nucleotide sequence ID" value="NZ_JXYS01000001.1"/>
</dbReference>
<dbReference type="GO" id="GO:0005829">
    <property type="term" value="C:cytosol"/>
    <property type="evidence" value="ECO:0007669"/>
    <property type="project" value="TreeGrafter"/>
</dbReference>
<proteinExistence type="inferred from homology"/>